<evidence type="ECO:0000313" key="9">
    <source>
        <dbReference type="Proteomes" id="UP001352263"/>
    </source>
</evidence>
<keyword evidence="6" id="KW-0342">GTP-binding</keyword>
<dbReference type="InterPro" id="IPR044139">
    <property type="entry name" value="CysN_NoDQ_III"/>
</dbReference>
<dbReference type="SUPFAM" id="SSF50465">
    <property type="entry name" value="EF-Tu/eEF-1alpha/eIF2-gamma C-terminal domain"/>
    <property type="match status" value="1"/>
</dbReference>
<dbReference type="PRINTS" id="PR00315">
    <property type="entry name" value="ELONGATNFCT"/>
</dbReference>
<evidence type="ECO:0000256" key="6">
    <source>
        <dbReference type="ARBA" id="ARBA00023134"/>
    </source>
</evidence>
<sequence>MNAVVADQVLSTSAGTERGLLRFITAGSVDDGKSTLIGRLLFDSKGIFADQLASISRAKHKRTVGDTVDLSLLTDGLEAEREQGITIDVAYRYFATPKRKFIIADTPGHEQYTRNMVTGASTADAVIILIDVSKVKLGDDGSVELLTQTKRHSTIAHLLRIEHVIVAVNKMDLVNYDKTVYDRIVGAYKQFADQLGLKDVHPIPLSALAGDNVVEAGDKMPWYQGPTLISLLESLSVYDDAHVEPLRFPVQLVARHNGHEANDFRGYMGRIEAGRVSKGDKLVVQPSGQTATVKDILTLDGSLQSASAGQSVTLLLQEYLDISRGDMLAAADAPATLQKTVSADVCWLSEEPLDMRRKYWLKHTTKQVAARVTKIDTLLDINTQERRSAEALKLNDIATISLNVQQPLAADAYDAIRSTGAFILIDEVTHQTVAAGMIRLA</sequence>
<name>A0ABU6J7X5_9BURK</name>
<dbReference type="CDD" id="cd04166">
    <property type="entry name" value="CysN_ATPS"/>
    <property type="match status" value="1"/>
</dbReference>
<dbReference type="EC" id="2.7.7.4" evidence="1"/>
<keyword evidence="2" id="KW-0808">Transferase</keyword>
<keyword evidence="3" id="KW-0548">Nucleotidyltransferase</keyword>
<evidence type="ECO:0000313" key="8">
    <source>
        <dbReference type="EMBL" id="MEC4719711.1"/>
    </source>
</evidence>
<dbReference type="Gene3D" id="3.40.50.300">
    <property type="entry name" value="P-loop containing nucleotide triphosphate hydrolases"/>
    <property type="match status" value="1"/>
</dbReference>
<dbReference type="PROSITE" id="PS51722">
    <property type="entry name" value="G_TR_2"/>
    <property type="match status" value="1"/>
</dbReference>
<dbReference type="InterPro" id="IPR009000">
    <property type="entry name" value="Transl_B-barrel_sf"/>
</dbReference>
<accession>A0ABU6J7X5</accession>
<dbReference type="Pfam" id="PF22594">
    <property type="entry name" value="GTP-eEF1A_C"/>
    <property type="match status" value="1"/>
</dbReference>
<dbReference type="NCBIfam" id="TIGR02034">
    <property type="entry name" value="CysN"/>
    <property type="match status" value="1"/>
</dbReference>
<dbReference type="InterPro" id="IPR004161">
    <property type="entry name" value="EFTu-like_2"/>
</dbReference>
<evidence type="ECO:0000259" key="7">
    <source>
        <dbReference type="PROSITE" id="PS51722"/>
    </source>
</evidence>
<protein>
    <recommendedName>
        <fullName evidence="1">sulfate adenylyltransferase</fullName>
        <ecNumber evidence="1">2.7.7.4</ecNumber>
    </recommendedName>
</protein>
<dbReference type="PANTHER" id="PTHR23115">
    <property type="entry name" value="TRANSLATION FACTOR"/>
    <property type="match status" value="1"/>
</dbReference>
<evidence type="ECO:0000256" key="3">
    <source>
        <dbReference type="ARBA" id="ARBA00022695"/>
    </source>
</evidence>
<proteinExistence type="predicted"/>
<evidence type="ECO:0000256" key="1">
    <source>
        <dbReference type="ARBA" id="ARBA00012391"/>
    </source>
</evidence>
<dbReference type="InterPro" id="IPR041757">
    <property type="entry name" value="CysN_GTP-bd"/>
</dbReference>
<keyword evidence="4" id="KW-0547">Nucleotide-binding</keyword>
<dbReference type="InterPro" id="IPR031157">
    <property type="entry name" value="G_TR_CS"/>
</dbReference>
<evidence type="ECO:0000256" key="5">
    <source>
        <dbReference type="ARBA" id="ARBA00022840"/>
    </source>
</evidence>
<evidence type="ECO:0000256" key="4">
    <source>
        <dbReference type="ARBA" id="ARBA00022741"/>
    </source>
</evidence>
<dbReference type="InterPro" id="IPR011779">
    <property type="entry name" value="SO4_adenylTrfase_lsu"/>
</dbReference>
<dbReference type="Pfam" id="PF03144">
    <property type="entry name" value="GTP_EFTU_D2"/>
    <property type="match status" value="1"/>
</dbReference>
<keyword evidence="5" id="KW-0067">ATP-binding</keyword>
<dbReference type="EMBL" id="JAWIIV010000007">
    <property type="protein sequence ID" value="MEC4719711.1"/>
    <property type="molecule type" value="Genomic_DNA"/>
</dbReference>
<dbReference type="InterPro" id="IPR009001">
    <property type="entry name" value="Transl_elong_EF1A/Init_IF2_C"/>
</dbReference>
<dbReference type="InterPro" id="IPR050100">
    <property type="entry name" value="TRAFAC_GTPase_members"/>
</dbReference>
<dbReference type="SUPFAM" id="SSF52540">
    <property type="entry name" value="P-loop containing nucleoside triphosphate hydrolases"/>
    <property type="match status" value="1"/>
</dbReference>
<evidence type="ECO:0000256" key="2">
    <source>
        <dbReference type="ARBA" id="ARBA00022679"/>
    </source>
</evidence>
<dbReference type="CDD" id="cd03695">
    <property type="entry name" value="CysN_NodQ_II"/>
    <property type="match status" value="1"/>
</dbReference>
<comment type="caution">
    <text evidence="8">The sequence shown here is derived from an EMBL/GenBank/DDBJ whole genome shotgun (WGS) entry which is preliminary data.</text>
</comment>
<dbReference type="InterPro" id="IPR027417">
    <property type="entry name" value="P-loop_NTPase"/>
</dbReference>
<dbReference type="InterPro" id="IPR054696">
    <property type="entry name" value="GTP-eEF1A_C"/>
</dbReference>
<dbReference type="InterPro" id="IPR044138">
    <property type="entry name" value="CysN_II"/>
</dbReference>
<dbReference type="RefSeq" id="WP_326506418.1">
    <property type="nucleotide sequence ID" value="NZ_JAWIIV010000007.1"/>
</dbReference>
<gene>
    <name evidence="8" type="ORF">RY831_11170</name>
</gene>
<reference evidence="8 9" key="1">
    <citation type="submission" date="2023-10" db="EMBL/GenBank/DDBJ databases">
        <title>Noviherbaspirillum sp. CPCC 100848 genome assembly.</title>
        <authorList>
            <person name="Li X.Y."/>
            <person name="Fang X.M."/>
        </authorList>
    </citation>
    <scope>NUCLEOTIDE SEQUENCE [LARGE SCALE GENOMIC DNA]</scope>
    <source>
        <strain evidence="8 9">CPCC 100848</strain>
    </source>
</reference>
<organism evidence="8 9">
    <name type="scientific">Noviherbaspirillum album</name>
    <dbReference type="NCBI Taxonomy" id="3080276"/>
    <lineage>
        <taxon>Bacteria</taxon>
        <taxon>Pseudomonadati</taxon>
        <taxon>Pseudomonadota</taxon>
        <taxon>Betaproteobacteria</taxon>
        <taxon>Burkholderiales</taxon>
        <taxon>Oxalobacteraceae</taxon>
        <taxon>Noviherbaspirillum</taxon>
    </lineage>
</organism>
<dbReference type="SUPFAM" id="SSF50447">
    <property type="entry name" value="Translation proteins"/>
    <property type="match status" value="1"/>
</dbReference>
<dbReference type="Gene3D" id="2.40.30.10">
    <property type="entry name" value="Translation factors"/>
    <property type="match status" value="2"/>
</dbReference>
<dbReference type="CDD" id="cd04095">
    <property type="entry name" value="CysN_NoDQ_III"/>
    <property type="match status" value="1"/>
</dbReference>
<dbReference type="Proteomes" id="UP001352263">
    <property type="component" value="Unassembled WGS sequence"/>
</dbReference>
<dbReference type="InterPro" id="IPR000795">
    <property type="entry name" value="T_Tr_GTP-bd_dom"/>
</dbReference>
<feature type="domain" description="Tr-type G" evidence="7">
    <location>
        <begin position="18"/>
        <end position="246"/>
    </location>
</feature>
<dbReference type="Pfam" id="PF00009">
    <property type="entry name" value="GTP_EFTU"/>
    <property type="match status" value="1"/>
</dbReference>
<dbReference type="PROSITE" id="PS00301">
    <property type="entry name" value="G_TR_1"/>
    <property type="match status" value="1"/>
</dbReference>
<keyword evidence="9" id="KW-1185">Reference proteome</keyword>